<accession>A0A2Z6QDQ3</accession>
<evidence type="ECO:0000313" key="3">
    <source>
        <dbReference type="Proteomes" id="UP000247702"/>
    </source>
</evidence>
<dbReference type="AlphaFoldDB" id="A0A2Z6QDQ3"/>
<evidence type="ECO:0000256" key="1">
    <source>
        <dbReference type="SAM" id="MobiDB-lite"/>
    </source>
</evidence>
<organism evidence="2 3">
    <name type="scientific">Rhizophagus clarus</name>
    <dbReference type="NCBI Taxonomy" id="94130"/>
    <lineage>
        <taxon>Eukaryota</taxon>
        <taxon>Fungi</taxon>
        <taxon>Fungi incertae sedis</taxon>
        <taxon>Mucoromycota</taxon>
        <taxon>Glomeromycotina</taxon>
        <taxon>Glomeromycetes</taxon>
        <taxon>Glomerales</taxon>
        <taxon>Glomeraceae</taxon>
        <taxon>Rhizophagus</taxon>
    </lineage>
</organism>
<evidence type="ECO:0000313" key="2">
    <source>
        <dbReference type="EMBL" id="GBB88290.1"/>
    </source>
</evidence>
<protein>
    <submittedName>
        <fullName evidence="2">Uncharacterized protein</fullName>
    </submittedName>
</protein>
<dbReference type="Proteomes" id="UP000247702">
    <property type="component" value="Unassembled WGS sequence"/>
</dbReference>
<gene>
    <name evidence="2" type="ORF">RclHR1_14860002</name>
</gene>
<feature type="region of interest" description="Disordered" evidence="1">
    <location>
        <begin position="140"/>
        <end position="163"/>
    </location>
</feature>
<sequence length="308" mass="35835">MYRNSANVPQFRNYSAIELRYFAELRNICGIADNCGLRNCGYLGLKIRNVPQYRKSQLFRNCLFAAPSLDEAENIEVPEGYKESEVLIEISPERLPNSVCEQEEVMDSQSEQEETEDQPVASESVENLIDNFITELNTLIPPSAKSDQEPEVEQEPDPGTRISHDKMIDELYSTAKKYWAKYIDKNNSYNWDILLAELEEFDKIARRDNLYLVKFGDAIDKLKEWIIYNDNVNRRIKCVELANYLKRYNENKETVFVEPPSGYKVAKLQPQIIECHSQINERECMEANGEECESDYDEDGLYDEIDQI</sequence>
<reference evidence="2 3" key="1">
    <citation type="submission" date="2017-11" db="EMBL/GenBank/DDBJ databases">
        <title>The genome of Rhizophagus clarus HR1 reveals common genetic basis of auxotrophy among arbuscular mycorrhizal fungi.</title>
        <authorList>
            <person name="Kobayashi Y."/>
        </authorList>
    </citation>
    <scope>NUCLEOTIDE SEQUENCE [LARGE SCALE GENOMIC DNA]</scope>
    <source>
        <strain evidence="2 3">HR1</strain>
    </source>
</reference>
<feature type="compositionally biased region" description="Acidic residues" evidence="1">
    <location>
        <begin position="101"/>
        <end position="117"/>
    </location>
</feature>
<keyword evidence="3" id="KW-1185">Reference proteome</keyword>
<dbReference type="EMBL" id="BEXD01000542">
    <property type="protein sequence ID" value="GBB88290.1"/>
    <property type="molecule type" value="Genomic_DNA"/>
</dbReference>
<name>A0A2Z6QDQ3_9GLOM</name>
<comment type="caution">
    <text evidence="2">The sequence shown here is derived from an EMBL/GenBank/DDBJ whole genome shotgun (WGS) entry which is preliminary data.</text>
</comment>
<proteinExistence type="predicted"/>
<feature type="region of interest" description="Disordered" evidence="1">
    <location>
        <begin position="98"/>
        <end position="122"/>
    </location>
</feature>